<comment type="caution">
    <text evidence="2">The sequence shown here is derived from an EMBL/GenBank/DDBJ whole genome shotgun (WGS) entry which is preliminary data.</text>
</comment>
<feature type="region of interest" description="Disordered" evidence="1">
    <location>
        <begin position="35"/>
        <end position="66"/>
    </location>
</feature>
<reference evidence="2 3" key="1">
    <citation type="submission" date="2018-05" db="EMBL/GenBank/DDBJ databases">
        <title>Draft Genome Sequences for a Diverse set of 7 Haemophilus Species.</title>
        <authorList>
            <person name="Nichols M."/>
            <person name="Topaz N."/>
            <person name="Wang X."/>
            <person name="Wang X."/>
            <person name="Boxrud D."/>
        </authorList>
    </citation>
    <scope>NUCLEOTIDE SEQUENCE [LARGE SCALE GENOMIC DNA]</scope>
    <source>
        <strain evidence="2 3">C2001002503</strain>
    </source>
</reference>
<name>A0A8B2TZH9_9PAST</name>
<accession>A0A8B2TZH9</accession>
<evidence type="ECO:0000313" key="3">
    <source>
        <dbReference type="Proteomes" id="UP000253998"/>
    </source>
</evidence>
<dbReference type="AlphaFoldDB" id="A0A8B2TZH9"/>
<evidence type="ECO:0000256" key="1">
    <source>
        <dbReference type="SAM" id="MobiDB-lite"/>
    </source>
</evidence>
<sequence>MPIPLTADLLISKILHLFYLTHPKGTLQCLKHSTAQHSTAQHSTAQHSTAQHSTAQHSTWITYPLN</sequence>
<evidence type="ECO:0000313" key="2">
    <source>
        <dbReference type="EMBL" id="RDE70347.1"/>
    </source>
</evidence>
<dbReference type="Proteomes" id="UP000253998">
    <property type="component" value="Unassembled WGS sequence"/>
</dbReference>
<organism evidence="2 3">
    <name type="scientific">Aggregatibacter segnis</name>
    <dbReference type="NCBI Taxonomy" id="739"/>
    <lineage>
        <taxon>Bacteria</taxon>
        <taxon>Pseudomonadati</taxon>
        <taxon>Pseudomonadota</taxon>
        <taxon>Gammaproteobacteria</taxon>
        <taxon>Pasteurellales</taxon>
        <taxon>Pasteurellaceae</taxon>
        <taxon>Aggregatibacter</taxon>
    </lineage>
</organism>
<protein>
    <submittedName>
        <fullName evidence="2">Uncharacterized protein</fullName>
    </submittedName>
</protein>
<dbReference type="EMBL" id="QEPM01000005">
    <property type="protein sequence ID" value="RDE70347.1"/>
    <property type="molecule type" value="Genomic_DNA"/>
</dbReference>
<proteinExistence type="predicted"/>
<gene>
    <name evidence="2" type="ORF">DPV83_07415</name>
</gene>